<evidence type="ECO:0000313" key="2">
    <source>
        <dbReference type="Proteomes" id="UP001732700"/>
    </source>
</evidence>
<organism evidence="1 2">
    <name type="scientific">Avena sativa</name>
    <name type="common">Oat</name>
    <dbReference type="NCBI Taxonomy" id="4498"/>
    <lineage>
        <taxon>Eukaryota</taxon>
        <taxon>Viridiplantae</taxon>
        <taxon>Streptophyta</taxon>
        <taxon>Embryophyta</taxon>
        <taxon>Tracheophyta</taxon>
        <taxon>Spermatophyta</taxon>
        <taxon>Magnoliopsida</taxon>
        <taxon>Liliopsida</taxon>
        <taxon>Poales</taxon>
        <taxon>Poaceae</taxon>
        <taxon>BOP clade</taxon>
        <taxon>Pooideae</taxon>
        <taxon>Poodae</taxon>
        <taxon>Poeae</taxon>
        <taxon>Poeae Chloroplast Group 1 (Aveneae type)</taxon>
        <taxon>Aveninae</taxon>
        <taxon>Avena</taxon>
    </lineage>
</organism>
<dbReference type="Proteomes" id="UP001732700">
    <property type="component" value="Chromosome 6C"/>
</dbReference>
<dbReference type="EnsemblPlants" id="AVESA.00010b.r2.6CG1075590.2">
    <property type="protein sequence ID" value="AVESA.00010b.r2.6CG1075590.2.CDS"/>
    <property type="gene ID" value="AVESA.00010b.r2.6CG1075590"/>
</dbReference>
<accession>A0ACD5Z441</accession>
<sequence length="1126" mass="123355">MLRPERISGRRRQEGALAGGGMISRCGRRRGIATGCRRQHTRGRQWGSFILAAMLEKIGLPPKPSMRGATWVLDASNCQGCSAQFSLFTRKHHCQRCGGIFCSSCTQQRMVLRGQGDSPVRICDPCKNLEEAARYELRYGHKNRGLKANTKTASKPEDEILSELLGGDGVHSQFSRRESLGSELPGRTISTASASSSSSGSRKASIEGNGDGSLSTEAQNYELNNTASIFTPDELRQQAVEEKKRYKTLKSEGKPEEALRAFKRGKELERQAAALELELRKSKRMATKSPSVNAVVSTQKINDADNAVTKKDPAGKRVRKEKNDLASELKDLGWSDADIHDEARPTAMSVEGELSQILREVAPKSSESKKTGGIDKSQVNALKRQALVLKREGKLAEAKEELKKAKILERQLEEQEILGEAEESDDDLAAIIHNMDDDNQDDILFDNSRLPVISFEQILGASDDLAFDGNFDVTDDDINDPDMAAALKSFGWSEEDDKQTDSHGPSLNQEAIKEEVLALKREAVAQKKAGNVAEAMALLKKAKLLEKDLESEQQESKVLSPGQEFTHTEDINVTEISTRRVSAPKSKLAIQRELLALKKKALALRRDGKVDEAEEELKKGVILEKQLEELENSSKRPVAKEATTVSSMPPYKAEPPSMDFADEGYEPEVTDNDMQDPALLSMLKNMGWEDDDADSVKITDKPLNLSPVVAQKPKKNKGQIQKELLAIKRKALAFRREGKNSEAEEELEKAKILEEQLSEIDELANPATSEKVAGLGEHQSAENKSDIQHVRNVDATTSSLRNTLKEDVSLPVHAAEVNASLDPVASRSKPQTETHASRTPIADPLGTAEGSRSPSDVLDHKEPTKAHGGDTLRDDILLHKRKAVAFKREGKLAEAREELKLAKLLEKRAEGAQQDSLAAAHESATSAVQQSNLIQQPASASIHTNASAYAPPAEESKPVQPQKAMSSRDRLRIQRESLTHKRNALKLRREGKTAEADAEFELAKSLESQLEEADSQGSSSGGKSAEANDALVEDLIDPQMMSALKSIGWSAADLSTSSRNAPPPPKAEATPAVVVTSKPLSEKSQLEEQIKAEKLKALGFKREGKQTEALEALRSAKRLEKKLASL</sequence>
<reference evidence="1" key="1">
    <citation type="submission" date="2021-05" db="EMBL/GenBank/DDBJ databases">
        <authorList>
            <person name="Scholz U."/>
            <person name="Mascher M."/>
            <person name="Fiebig A."/>
        </authorList>
    </citation>
    <scope>NUCLEOTIDE SEQUENCE [LARGE SCALE GENOMIC DNA]</scope>
</reference>
<protein>
    <submittedName>
        <fullName evidence="1">Uncharacterized protein</fullName>
    </submittedName>
</protein>
<evidence type="ECO:0000313" key="1">
    <source>
        <dbReference type="EnsemblPlants" id="AVESA.00010b.r2.6CG1075590.2.CDS"/>
    </source>
</evidence>
<name>A0ACD5Z441_AVESA</name>
<proteinExistence type="predicted"/>
<keyword evidence="2" id="KW-1185">Reference proteome</keyword>
<reference evidence="1" key="2">
    <citation type="submission" date="2025-09" db="UniProtKB">
        <authorList>
            <consortium name="EnsemblPlants"/>
        </authorList>
    </citation>
    <scope>IDENTIFICATION</scope>
</reference>